<feature type="region of interest" description="Disordered" evidence="1">
    <location>
        <begin position="1"/>
        <end position="34"/>
    </location>
</feature>
<name>A0AAD4TF41_9MAGN</name>
<organism evidence="2 3">
    <name type="scientific">Papaver atlanticum</name>
    <dbReference type="NCBI Taxonomy" id="357466"/>
    <lineage>
        <taxon>Eukaryota</taxon>
        <taxon>Viridiplantae</taxon>
        <taxon>Streptophyta</taxon>
        <taxon>Embryophyta</taxon>
        <taxon>Tracheophyta</taxon>
        <taxon>Spermatophyta</taxon>
        <taxon>Magnoliopsida</taxon>
        <taxon>Ranunculales</taxon>
        <taxon>Papaveraceae</taxon>
        <taxon>Papaveroideae</taxon>
        <taxon>Papaver</taxon>
    </lineage>
</organism>
<reference evidence="2" key="1">
    <citation type="submission" date="2022-04" db="EMBL/GenBank/DDBJ databases">
        <title>A functionally conserved STORR gene fusion in Papaver species that diverged 16.8 million years ago.</title>
        <authorList>
            <person name="Catania T."/>
        </authorList>
    </citation>
    <scope>NUCLEOTIDE SEQUENCE</scope>
    <source>
        <strain evidence="2">S-188037</strain>
    </source>
</reference>
<feature type="compositionally biased region" description="Acidic residues" evidence="1">
    <location>
        <begin position="9"/>
        <end position="23"/>
    </location>
</feature>
<feature type="compositionally biased region" description="Basic and acidic residues" evidence="1">
    <location>
        <begin position="24"/>
        <end position="34"/>
    </location>
</feature>
<evidence type="ECO:0000256" key="1">
    <source>
        <dbReference type="SAM" id="MobiDB-lite"/>
    </source>
</evidence>
<evidence type="ECO:0000313" key="2">
    <source>
        <dbReference type="EMBL" id="KAI3954162.1"/>
    </source>
</evidence>
<comment type="caution">
    <text evidence="2">The sequence shown here is derived from an EMBL/GenBank/DDBJ whole genome shotgun (WGS) entry which is preliminary data.</text>
</comment>
<protein>
    <submittedName>
        <fullName evidence="2">Uncharacterized protein</fullName>
    </submittedName>
</protein>
<evidence type="ECO:0000313" key="3">
    <source>
        <dbReference type="Proteomes" id="UP001202328"/>
    </source>
</evidence>
<gene>
    <name evidence="2" type="ORF">MKW98_017986</name>
</gene>
<accession>A0AAD4TF41</accession>
<proteinExistence type="predicted"/>
<sequence length="287" mass="32284">MALGYWTTSDEDGEEMSGNDEAAEGDKEMPNENKVDVKDATLEYVLPRTREEGILAYDESVKRFKECQPELKSWIHSWPEVNQTGTAWLNVYGYCDKDKGHGGYGVILRNSLVRPIIAATWFSQVGGSQLFQVLSGIKTGIDLAVKYGYLRLSVCCNAQKAVELLGSSTFRTAGTCHLRDRSIHKVKTGSICRACTKRRLSVRGSSLEILIPVIKELKVVQAKFDESNFRLTKVVRDQNEPAHYLARSAEGNAVEAPKEIQPADFPHELGEYLWNDAFDCDTMYFLW</sequence>
<dbReference type="EMBL" id="JAJJMB010002020">
    <property type="protein sequence ID" value="KAI3954162.1"/>
    <property type="molecule type" value="Genomic_DNA"/>
</dbReference>
<dbReference type="AlphaFoldDB" id="A0AAD4TF41"/>
<dbReference type="Proteomes" id="UP001202328">
    <property type="component" value="Unassembled WGS sequence"/>
</dbReference>
<keyword evidence="3" id="KW-1185">Reference proteome</keyword>